<evidence type="ECO:0000313" key="3">
    <source>
        <dbReference type="Proteomes" id="UP001195483"/>
    </source>
</evidence>
<organism evidence="2 3">
    <name type="scientific">Potamilus streckersoni</name>
    <dbReference type="NCBI Taxonomy" id="2493646"/>
    <lineage>
        <taxon>Eukaryota</taxon>
        <taxon>Metazoa</taxon>
        <taxon>Spiralia</taxon>
        <taxon>Lophotrochozoa</taxon>
        <taxon>Mollusca</taxon>
        <taxon>Bivalvia</taxon>
        <taxon>Autobranchia</taxon>
        <taxon>Heteroconchia</taxon>
        <taxon>Palaeoheterodonta</taxon>
        <taxon>Unionida</taxon>
        <taxon>Unionoidea</taxon>
        <taxon>Unionidae</taxon>
        <taxon>Ambleminae</taxon>
        <taxon>Lampsilini</taxon>
        <taxon>Potamilus</taxon>
    </lineage>
</organism>
<reference evidence="2" key="2">
    <citation type="journal article" date="2021" name="Genome Biol. Evol.">
        <title>Developing a high-quality reference genome for a parasitic bivalve with doubly uniparental inheritance (Bivalvia: Unionida).</title>
        <authorList>
            <person name="Smith C.H."/>
        </authorList>
    </citation>
    <scope>NUCLEOTIDE SEQUENCE</scope>
    <source>
        <strain evidence="2">CHS0354</strain>
        <tissue evidence="2">Mantle</tissue>
    </source>
</reference>
<feature type="region of interest" description="Disordered" evidence="1">
    <location>
        <begin position="61"/>
        <end position="97"/>
    </location>
</feature>
<reference evidence="2" key="1">
    <citation type="journal article" date="2021" name="Genome Biol. Evol.">
        <title>A High-Quality Reference Genome for a Parasitic Bivalve with Doubly Uniparental Inheritance (Bivalvia: Unionida).</title>
        <authorList>
            <person name="Smith C.H."/>
        </authorList>
    </citation>
    <scope>NUCLEOTIDE SEQUENCE</scope>
    <source>
        <strain evidence="2">CHS0354</strain>
    </source>
</reference>
<reference evidence="2" key="3">
    <citation type="submission" date="2023-05" db="EMBL/GenBank/DDBJ databases">
        <authorList>
            <person name="Smith C.H."/>
        </authorList>
    </citation>
    <scope>NUCLEOTIDE SEQUENCE</scope>
    <source>
        <strain evidence="2">CHS0354</strain>
        <tissue evidence="2">Mantle</tissue>
    </source>
</reference>
<sequence length="97" mass="10739">MKLNNANDSRILCKSCLLLHDFRVFGSLVPNITKPDIKPGTTLNNTTERWITNVTSSSSGVVVDVSDDSTSSEEKESQSDESNNDTLEVKHVKDKKQ</sequence>
<proteinExistence type="predicted"/>
<gene>
    <name evidence="2" type="ORF">CHS0354_031153</name>
</gene>
<protein>
    <submittedName>
        <fullName evidence="2">Uncharacterized protein</fullName>
    </submittedName>
</protein>
<feature type="compositionally biased region" description="Basic and acidic residues" evidence="1">
    <location>
        <begin position="87"/>
        <end position="97"/>
    </location>
</feature>
<keyword evidence="3" id="KW-1185">Reference proteome</keyword>
<evidence type="ECO:0000313" key="2">
    <source>
        <dbReference type="EMBL" id="KAK3612084.1"/>
    </source>
</evidence>
<name>A0AAE0TKK1_9BIVA</name>
<dbReference type="AlphaFoldDB" id="A0AAE0TKK1"/>
<dbReference type="Proteomes" id="UP001195483">
    <property type="component" value="Unassembled WGS sequence"/>
</dbReference>
<accession>A0AAE0TKK1</accession>
<comment type="caution">
    <text evidence="2">The sequence shown here is derived from an EMBL/GenBank/DDBJ whole genome shotgun (WGS) entry which is preliminary data.</text>
</comment>
<dbReference type="EMBL" id="JAEAOA010001867">
    <property type="protein sequence ID" value="KAK3612084.1"/>
    <property type="molecule type" value="Genomic_DNA"/>
</dbReference>
<evidence type="ECO:0000256" key="1">
    <source>
        <dbReference type="SAM" id="MobiDB-lite"/>
    </source>
</evidence>